<comment type="caution">
    <text evidence="1">The sequence shown here is derived from an EMBL/GenBank/DDBJ whole genome shotgun (WGS) entry which is preliminary data.</text>
</comment>
<evidence type="ECO:0000313" key="1">
    <source>
        <dbReference type="EMBL" id="MCI2284931.1"/>
    </source>
</evidence>
<proteinExistence type="predicted"/>
<dbReference type="RefSeq" id="WP_242287414.1">
    <property type="nucleotide sequence ID" value="NZ_JAKKSL010000003.1"/>
</dbReference>
<dbReference type="Pfam" id="PF11390">
    <property type="entry name" value="FdsD"/>
    <property type="match status" value="1"/>
</dbReference>
<keyword evidence="2" id="KW-1185">Reference proteome</keyword>
<dbReference type="Proteomes" id="UP001139646">
    <property type="component" value="Unassembled WGS sequence"/>
</dbReference>
<sequence length="78" mass="8638">MSCAELNNLIKMINHIAEHIAIGENEAVIVPKVVVHIRNFWAPSMTDKIIDYATCDGKLLNTISKLAVHSLKAAELQK</sequence>
<reference evidence="1" key="1">
    <citation type="submission" date="2022-01" db="EMBL/GenBank/DDBJ databases">
        <title>Colwellia maritima, isolated from seawater.</title>
        <authorList>
            <person name="Kristyanto S."/>
            <person name="Jung J."/>
            <person name="Jeon C.O."/>
        </authorList>
    </citation>
    <scope>NUCLEOTIDE SEQUENCE</scope>
    <source>
        <strain evidence="1">MSW7</strain>
    </source>
</reference>
<gene>
    <name evidence="1" type="ORF">L3081_17950</name>
</gene>
<evidence type="ECO:0000313" key="2">
    <source>
        <dbReference type="Proteomes" id="UP001139646"/>
    </source>
</evidence>
<protein>
    <submittedName>
        <fullName evidence="1">Formate dehydrogenase subunit delta</fullName>
    </submittedName>
</protein>
<dbReference type="InterPro" id="IPR021074">
    <property type="entry name" value="Formate_DH_dsu"/>
</dbReference>
<name>A0ABS9X3Z0_9GAMM</name>
<dbReference type="EMBL" id="JAKKSL010000003">
    <property type="protein sequence ID" value="MCI2284931.1"/>
    <property type="molecule type" value="Genomic_DNA"/>
</dbReference>
<organism evidence="1 2">
    <name type="scientific">Colwellia maritima</name>
    <dbReference type="NCBI Taxonomy" id="2912588"/>
    <lineage>
        <taxon>Bacteria</taxon>
        <taxon>Pseudomonadati</taxon>
        <taxon>Pseudomonadota</taxon>
        <taxon>Gammaproteobacteria</taxon>
        <taxon>Alteromonadales</taxon>
        <taxon>Colwelliaceae</taxon>
        <taxon>Colwellia</taxon>
    </lineage>
</organism>
<accession>A0ABS9X3Z0</accession>